<gene>
    <name evidence="1" type="ORF">WISP_139074</name>
</gene>
<organism evidence="1 2">
    <name type="scientific">Willisornis vidua</name>
    <name type="common">Xingu scale-backed antbird</name>
    <dbReference type="NCBI Taxonomy" id="1566151"/>
    <lineage>
        <taxon>Eukaryota</taxon>
        <taxon>Metazoa</taxon>
        <taxon>Chordata</taxon>
        <taxon>Craniata</taxon>
        <taxon>Vertebrata</taxon>
        <taxon>Euteleostomi</taxon>
        <taxon>Archelosauria</taxon>
        <taxon>Archosauria</taxon>
        <taxon>Dinosauria</taxon>
        <taxon>Saurischia</taxon>
        <taxon>Theropoda</taxon>
        <taxon>Coelurosauria</taxon>
        <taxon>Aves</taxon>
        <taxon>Neognathae</taxon>
        <taxon>Neoaves</taxon>
        <taxon>Telluraves</taxon>
        <taxon>Australaves</taxon>
        <taxon>Passeriformes</taxon>
        <taxon>Thamnophilidae</taxon>
        <taxon>Willisornis</taxon>
    </lineage>
</organism>
<reference evidence="1" key="1">
    <citation type="submission" date="2019-10" db="EMBL/GenBank/DDBJ databases">
        <authorList>
            <person name="Soares A.E.R."/>
            <person name="Aleixo A."/>
            <person name="Schneider P."/>
            <person name="Miyaki C.Y."/>
            <person name="Schneider M.P."/>
            <person name="Mello C."/>
            <person name="Vasconcelos A.T.R."/>
        </authorList>
    </citation>
    <scope>NUCLEOTIDE SEQUENCE</scope>
    <source>
        <tissue evidence="1">Muscle</tissue>
    </source>
</reference>
<accession>A0ABQ9CSA8</accession>
<keyword evidence="2" id="KW-1185">Reference proteome</keyword>
<comment type="caution">
    <text evidence="1">The sequence shown here is derived from an EMBL/GenBank/DDBJ whole genome shotgun (WGS) entry which is preliminary data.</text>
</comment>
<evidence type="ECO:0000313" key="1">
    <source>
        <dbReference type="EMBL" id="KAJ7405507.1"/>
    </source>
</evidence>
<dbReference type="EMBL" id="WHWB01034704">
    <property type="protein sequence ID" value="KAJ7405507.1"/>
    <property type="molecule type" value="Genomic_DNA"/>
</dbReference>
<protein>
    <submittedName>
        <fullName evidence="1">Uncharacterized protein</fullName>
    </submittedName>
</protein>
<name>A0ABQ9CSA8_9PASS</name>
<sequence>MLMLITLIEDVPSEVMVWATFLASGGCDTELETLQHIGAVLGRKVVAQKSKVHITSFSWGLPLPQKEHDPLLGELATDWNWEVTPQLCAKGDILSQEEQVAKPGLAGQSLECCRLDALVQNKPHSLTLLQQRAICKTSGYARTSSINTQQTGYEEQE</sequence>
<proteinExistence type="predicted"/>
<evidence type="ECO:0000313" key="2">
    <source>
        <dbReference type="Proteomes" id="UP001145742"/>
    </source>
</evidence>
<dbReference type="Proteomes" id="UP001145742">
    <property type="component" value="Unassembled WGS sequence"/>
</dbReference>